<proteinExistence type="predicted"/>
<dbReference type="GO" id="GO:0016810">
    <property type="term" value="F:hydrolase activity, acting on carbon-nitrogen (but not peptide) bonds"/>
    <property type="evidence" value="ECO:0007669"/>
    <property type="project" value="InterPro"/>
</dbReference>
<evidence type="ECO:0000313" key="2">
    <source>
        <dbReference type="EMBL" id="HEC06886.1"/>
    </source>
</evidence>
<accession>A0A831RW90</accession>
<dbReference type="SUPFAM" id="SSF51338">
    <property type="entry name" value="Composite domain of metallo-dependent hydrolases"/>
    <property type="match status" value="1"/>
</dbReference>
<dbReference type="SUPFAM" id="SSF51556">
    <property type="entry name" value="Metallo-dependent hydrolases"/>
    <property type="match status" value="1"/>
</dbReference>
<dbReference type="InterPro" id="IPR013108">
    <property type="entry name" value="Amidohydro_3"/>
</dbReference>
<comment type="caution">
    <text evidence="2">The sequence shown here is derived from an EMBL/GenBank/DDBJ whole genome shotgun (WGS) entry which is preliminary data.</text>
</comment>
<feature type="non-terminal residue" evidence="2">
    <location>
        <position position="1"/>
    </location>
</feature>
<dbReference type="Gene3D" id="3.20.20.140">
    <property type="entry name" value="Metal-dependent hydrolases"/>
    <property type="match status" value="1"/>
</dbReference>
<sequence>KYVELGLTPSYFTLHTYYWGDVHIKNIGKEAAFFISPMKAAKAAGLVMSNHTDFNVTPLDPFWVIWSAMARESRSGTIIGPDQRVDAYTALQALTTGPAWQVFEEDRKGKIKEGMLADFVVIRHNPLKQKVEDIKDNEVLATVKEGRVVYKKIGI</sequence>
<feature type="domain" description="Amidohydrolase 3" evidence="1">
    <location>
        <begin position="4"/>
        <end position="150"/>
    </location>
</feature>
<dbReference type="PANTHER" id="PTHR22642">
    <property type="entry name" value="IMIDAZOLONEPROPIONASE"/>
    <property type="match status" value="1"/>
</dbReference>
<protein>
    <submittedName>
        <fullName evidence="2">Amidohydrolase</fullName>
    </submittedName>
</protein>
<name>A0A831RW90_9GAMM</name>
<dbReference type="Pfam" id="PF07969">
    <property type="entry name" value="Amidohydro_3"/>
    <property type="match status" value="1"/>
</dbReference>
<organism evidence="2">
    <name type="scientific">Thiolapillus brandeum</name>
    <dbReference type="NCBI Taxonomy" id="1076588"/>
    <lineage>
        <taxon>Bacteria</taxon>
        <taxon>Pseudomonadati</taxon>
        <taxon>Pseudomonadota</taxon>
        <taxon>Gammaproteobacteria</taxon>
        <taxon>Chromatiales</taxon>
        <taxon>Sedimenticolaceae</taxon>
        <taxon>Thiolapillus</taxon>
    </lineage>
</organism>
<dbReference type="EMBL" id="DRLF01000297">
    <property type="protein sequence ID" value="HEC06886.1"/>
    <property type="molecule type" value="Genomic_DNA"/>
</dbReference>
<dbReference type="Proteomes" id="UP000886339">
    <property type="component" value="Unassembled WGS sequence"/>
</dbReference>
<reference evidence="2" key="1">
    <citation type="journal article" date="2020" name="mSystems">
        <title>Genome- and Community-Level Interaction Insights into Carbon Utilization and Element Cycling Functions of Hydrothermarchaeota in Hydrothermal Sediment.</title>
        <authorList>
            <person name="Zhou Z."/>
            <person name="Liu Y."/>
            <person name="Xu W."/>
            <person name="Pan J."/>
            <person name="Luo Z.H."/>
            <person name="Li M."/>
        </authorList>
    </citation>
    <scope>NUCLEOTIDE SEQUENCE [LARGE SCALE GENOMIC DNA]</scope>
    <source>
        <strain evidence="2">HyVt-458</strain>
    </source>
</reference>
<gene>
    <name evidence="2" type="ORF">ENJ12_08550</name>
</gene>
<dbReference type="Gene3D" id="2.30.40.10">
    <property type="entry name" value="Urease, subunit C, domain 1"/>
    <property type="match status" value="1"/>
</dbReference>
<dbReference type="InterPro" id="IPR032466">
    <property type="entry name" value="Metal_Hydrolase"/>
</dbReference>
<dbReference type="AlphaFoldDB" id="A0A831RW90"/>
<dbReference type="PANTHER" id="PTHR22642:SF2">
    <property type="entry name" value="PROTEIN LONG AFTER FAR-RED 3"/>
    <property type="match status" value="1"/>
</dbReference>
<dbReference type="InterPro" id="IPR011059">
    <property type="entry name" value="Metal-dep_hydrolase_composite"/>
</dbReference>
<evidence type="ECO:0000259" key="1">
    <source>
        <dbReference type="Pfam" id="PF07969"/>
    </source>
</evidence>